<organism evidence="1">
    <name type="scientific">Polynucleobacter necessarius subsp. necessarius (strain STIR1)</name>
    <dbReference type="NCBI Taxonomy" id="452638"/>
    <lineage>
        <taxon>Bacteria</taxon>
        <taxon>Pseudomonadati</taxon>
        <taxon>Pseudomonadota</taxon>
        <taxon>Betaproteobacteria</taxon>
        <taxon>Burkholderiales</taxon>
        <taxon>Burkholderiaceae</taxon>
        <taxon>Polynucleobacter</taxon>
    </lineage>
</organism>
<accession>B1XTN0</accession>
<reference evidence="1" key="1">
    <citation type="submission" date="2008-03" db="EMBL/GenBank/DDBJ databases">
        <title>Complete sequence of Polynucleobacter necessarius STIR1.</title>
        <authorList>
            <consortium name="US DOE Joint Genome Institute"/>
            <person name="Copeland A."/>
            <person name="Lucas S."/>
            <person name="Lapidus A."/>
            <person name="Barry K."/>
            <person name="Detter J.C."/>
            <person name="Glavina del Rio T."/>
            <person name="Hammon N."/>
            <person name="Israni S."/>
            <person name="Dalin E."/>
            <person name="Tice H."/>
            <person name="Pitluck S."/>
            <person name="Chain P."/>
            <person name="Malfatti S."/>
            <person name="Shin M."/>
            <person name="Vergez L."/>
            <person name="Schmutz J."/>
            <person name="Larimer F."/>
            <person name="Land M."/>
            <person name="Hauser L."/>
            <person name="Kyrpides N."/>
            <person name="Kim E."/>
            <person name="Hahn M."/>
            <person name="Richardson P."/>
        </authorList>
    </citation>
    <scope>NUCLEOTIDE SEQUENCE [LARGE SCALE GENOMIC DNA]</scope>
    <source>
        <strain evidence="1">STIR1</strain>
    </source>
</reference>
<dbReference type="AlphaFoldDB" id="B1XTN0"/>
<proteinExistence type="predicted"/>
<dbReference type="EMBL" id="CP001010">
    <property type="protein sequence ID" value="ACB43707.1"/>
    <property type="molecule type" value="Genomic_DNA"/>
</dbReference>
<protein>
    <submittedName>
        <fullName evidence="1">Uncharacterized protein</fullName>
    </submittedName>
</protein>
<dbReference type="HOGENOM" id="CLU_3219973_0_0_4"/>
<name>B1XTN0_POLNS</name>
<gene>
    <name evidence="1" type="ordered locus">Pnec_0433</name>
</gene>
<dbReference type="KEGG" id="pne:Pnec_0433"/>
<evidence type="ECO:0000313" key="1">
    <source>
        <dbReference type="EMBL" id="ACB43707.1"/>
    </source>
</evidence>
<sequence length="44" mass="4655">MPLPLLNGAWQFDSGSFVINVNNQATAIKVALGGVVAKAVRHIH</sequence>